<dbReference type="GeneID" id="34685608"/>
<evidence type="ECO:0000256" key="6">
    <source>
        <dbReference type="ARBA" id="ARBA00022605"/>
    </source>
</evidence>
<dbReference type="OrthoDB" id="2015537at2759"/>
<keyword evidence="5" id="KW-0032">Aminotransferase</keyword>
<dbReference type="Gene3D" id="3.40.640.10">
    <property type="entry name" value="Type I PLP-dependent aspartate aminotransferase-like (Major domain)"/>
    <property type="match status" value="1"/>
</dbReference>
<evidence type="ECO:0000256" key="8">
    <source>
        <dbReference type="ARBA" id="ARBA00022898"/>
    </source>
</evidence>
<keyword evidence="14" id="KW-1185">Reference proteome</keyword>
<dbReference type="RefSeq" id="XP_022628384.1">
    <property type="nucleotide sequence ID" value="XM_022772973.1"/>
</dbReference>
<comment type="pathway">
    <text evidence="2">Amino-acid biosynthesis; L-histidine biosynthesis; L-histidine from 5-phospho-alpha-D-ribose 1-diphosphate: step 7/9.</text>
</comment>
<evidence type="ECO:0000313" key="13">
    <source>
        <dbReference type="EMBL" id="CEP62154.1"/>
    </source>
</evidence>
<dbReference type="PROSITE" id="PS00599">
    <property type="entry name" value="AA_TRANSFER_CLASS_2"/>
    <property type="match status" value="1"/>
</dbReference>
<evidence type="ECO:0000259" key="12">
    <source>
        <dbReference type="Pfam" id="PF00155"/>
    </source>
</evidence>
<evidence type="ECO:0000256" key="9">
    <source>
        <dbReference type="ARBA" id="ARBA00023102"/>
    </source>
</evidence>
<dbReference type="Pfam" id="PF00155">
    <property type="entry name" value="Aminotran_1_2"/>
    <property type="match status" value="1"/>
</dbReference>
<dbReference type="HAMAP" id="MF_01023">
    <property type="entry name" value="HisC_aminotrans_2"/>
    <property type="match status" value="1"/>
</dbReference>
<dbReference type="PANTHER" id="PTHR42885:SF2">
    <property type="entry name" value="HISTIDINOL-PHOSPHATE AMINOTRANSFERASE"/>
    <property type="match status" value="1"/>
</dbReference>
<dbReference type="InterPro" id="IPR015421">
    <property type="entry name" value="PyrdxlP-dep_Trfase_major"/>
</dbReference>
<evidence type="ECO:0000256" key="11">
    <source>
        <dbReference type="ARBA" id="ARBA00047481"/>
    </source>
</evidence>
<dbReference type="EMBL" id="LN736363">
    <property type="protein sequence ID" value="CEP62154.1"/>
    <property type="molecule type" value="Genomic_DNA"/>
</dbReference>
<dbReference type="InterPro" id="IPR015424">
    <property type="entry name" value="PyrdxlP-dep_Trfase"/>
</dbReference>
<dbReference type="AlphaFoldDB" id="A0A0C7N6J3"/>
<organism evidence="13 14">
    <name type="scientific">Lachancea lanzarotensis</name>
    <dbReference type="NCBI Taxonomy" id="1245769"/>
    <lineage>
        <taxon>Eukaryota</taxon>
        <taxon>Fungi</taxon>
        <taxon>Dikarya</taxon>
        <taxon>Ascomycota</taxon>
        <taxon>Saccharomycotina</taxon>
        <taxon>Saccharomycetes</taxon>
        <taxon>Saccharomycetales</taxon>
        <taxon>Saccharomycetaceae</taxon>
        <taxon>Lachancea</taxon>
    </lineage>
</organism>
<evidence type="ECO:0000256" key="3">
    <source>
        <dbReference type="ARBA" id="ARBA00008392"/>
    </source>
</evidence>
<evidence type="ECO:0000256" key="1">
    <source>
        <dbReference type="ARBA" id="ARBA00001933"/>
    </source>
</evidence>
<protein>
    <recommendedName>
        <fullName evidence="4">histidinol-phosphate transaminase</fullName>
        <ecNumber evidence="4">2.6.1.9</ecNumber>
    </recommendedName>
    <alternativeName>
        <fullName evidence="10">Imidazole acetol-phosphate transaminase</fullName>
    </alternativeName>
</protein>
<evidence type="ECO:0000256" key="10">
    <source>
        <dbReference type="ARBA" id="ARBA00030262"/>
    </source>
</evidence>
<dbReference type="Proteomes" id="UP000054304">
    <property type="component" value="Unassembled WGS sequence"/>
</dbReference>
<keyword evidence="7" id="KW-0808">Transferase</keyword>
<keyword evidence="9" id="KW-0368">Histidine biosynthesis</keyword>
<dbReference type="GO" id="GO:0004400">
    <property type="term" value="F:histidinol-phosphate transaminase activity"/>
    <property type="evidence" value="ECO:0007669"/>
    <property type="project" value="UniProtKB-EC"/>
</dbReference>
<name>A0A0C7N6J3_9SACH</name>
<evidence type="ECO:0000256" key="7">
    <source>
        <dbReference type="ARBA" id="ARBA00022679"/>
    </source>
</evidence>
<keyword evidence="6" id="KW-0028">Amino-acid biosynthesis</keyword>
<comment type="cofactor">
    <cofactor evidence="1">
        <name>pyridoxal 5'-phosphate</name>
        <dbReference type="ChEBI" id="CHEBI:597326"/>
    </cofactor>
</comment>
<evidence type="ECO:0000256" key="4">
    <source>
        <dbReference type="ARBA" id="ARBA00012748"/>
    </source>
</evidence>
<sequence>MTFDLSKIVRPRIFSLEPYRCARDDFKEGILLDANENPHGPTLKDTKGYSDLNRYPDPHQLGFKTKIAGLRNAQSSFKNENLDPLTSDNVCLGVGSDESIDALIRACCVPGKEKILVMPPTYGMYSVCSDINDVDLVKVPLVVEDNSFQMNLPLVLETLKNDKSIKLVFITSPGNPTGALVDPKKIEELASQWQSGIVVVDEAYIDFAVTGGSAAPLVNKFPNVAVLQTLSKSFGLAGVRLGLTFTSKQLSKVLNAMKAPYNISSLTSEIALRAMEPESIEIMKNTVHEVIEQRGRVLKELTSLDQVSNTQIGGLDANFIMVQILDSDSKPCNRLAKTLYSKLATESKVVTRFRGTEYGCVGCLRITIGTKDENDHLVKEFTKILENLKN</sequence>
<dbReference type="InterPro" id="IPR004839">
    <property type="entry name" value="Aminotransferase_I/II_large"/>
</dbReference>
<accession>A0A0C7N6J3</accession>
<evidence type="ECO:0000256" key="2">
    <source>
        <dbReference type="ARBA" id="ARBA00005011"/>
    </source>
</evidence>
<dbReference type="NCBIfam" id="TIGR01141">
    <property type="entry name" value="hisC"/>
    <property type="match status" value="1"/>
</dbReference>
<dbReference type="SUPFAM" id="SSF53383">
    <property type="entry name" value="PLP-dependent transferases"/>
    <property type="match status" value="1"/>
</dbReference>
<dbReference type="EC" id="2.6.1.9" evidence="4"/>
<dbReference type="InterPro" id="IPR015422">
    <property type="entry name" value="PyrdxlP-dep_Trfase_small"/>
</dbReference>
<dbReference type="HOGENOM" id="CLU_017584_3_1_1"/>
<feature type="domain" description="Aminotransferase class I/classII large" evidence="12">
    <location>
        <begin position="30"/>
        <end position="379"/>
    </location>
</feature>
<dbReference type="CDD" id="cd00609">
    <property type="entry name" value="AAT_like"/>
    <property type="match status" value="1"/>
</dbReference>
<dbReference type="InterPro" id="IPR001917">
    <property type="entry name" value="Aminotrans_II_pyridoxalP_BS"/>
</dbReference>
<evidence type="ECO:0000313" key="14">
    <source>
        <dbReference type="Proteomes" id="UP000054304"/>
    </source>
</evidence>
<gene>
    <name evidence="13" type="ORF">LALA0_S04e09054g</name>
</gene>
<dbReference type="PANTHER" id="PTHR42885">
    <property type="entry name" value="HISTIDINOL-PHOSPHATE AMINOTRANSFERASE-RELATED"/>
    <property type="match status" value="1"/>
</dbReference>
<dbReference type="GO" id="GO:0000105">
    <property type="term" value="P:L-histidine biosynthetic process"/>
    <property type="evidence" value="ECO:0007669"/>
    <property type="project" value="UniProtKB-KW"/>
</dbReference>
<dbReference type="STRING" id="1245769.A0A0C7N6J3"/>
<reference evidence="13 14" key="1">
    <citation type="submission" date="2014-12" db="EMBL/GenBank/DDBJ databases">
        <authorList>
            <person name="Neuveglise Cecile"/>
        </authorList>
    </citation>
    <scope>NUCLEOTIDE SEQUENCE [LARGE SCALE GENOMIC DNA]</scope>
    <source>
        <strain evidence="13 14">CBS 12615</strain>
    </source>
</reference>
<comment type="similarity">
    <text evidence="3">Belongs to the class-II pyridoxal-phosphate-dependent aminotransferase family.</text>
</comment>
<evidence type="ECO:0000256" key="5">
    <source>
        <dbReference type="ARBA" id="ARBA00022576"/>
    </source>
</evidence>
<comment type="catalytic activity">
    <reaction evidence="11">
        <text>L-histidinol phosphate + 2-oxoglutarate = 3-(imidazol-4-yl)-2-oxopropyl phosphate + L-glutamate</text>
        <dbReference type="Rhea" id="RHEA:23744"/>
        <dbReference type="ChEBI" id="CHEBI:16810"/>
        <dbReference type="ChEBI" id="CHEBI:29985"/>
        <dbReference type="ChEBI" id="CHEBI:57766"/>
        <dbReference type="ChEBI" id="CHEBI:57980"/>
        <dbReference type="EC" id="2.6.1.9"/>
    </reaction>
</comment>
<keyword evidence="8" id="KW-0663">Pyridoxal phosphate</keyword>
<dbReference type="Gene3D" id="3.90.1150.10">
    <property type="entry name" value="Aspartate Aminotransferase, domain 1"/>
    <property type="match status" value="1"/>
</dbReference>
<dbReference type="GO" id="GO:0030170">
    <property type="term" value="F:pyridoxal phosphate binding"/>
    <property type="evidence" value="ECO:0007669"/>
    <property type="project" value="InterPro"/>
</dbReference>
<proteinExistence type="inferred from homology"/>
<dbReference type="InterPro" id="IPR005861">
    <property type="entry name" value="HisP_aminotrans"/>
</dbReference>